<dbReference type="OrthoDB" id="6691177at2"/>
<protein>
    <submittedName>
        <fullName evidence="1">Uncharacterized protein</fullName>
    </submittedName>
</protein>
<accession>A0A4Y9F0M8</accession>
<name>A0A4Y9F0M8_9MICC</name>
<gene>
    <name evidence="1" type="ORF">E4U03_11520</name>
</gene>
<evidence type="ECO:0000313" key="1">
    <source>
        <dbReference type="EMBL" id="TFU20372.1"/>
    </source>
</evidence>
<organism evidence="1 2">
    <name type="scientific">Rothia nasimurium</name>
    <dbReference type="NCBI Taxonomy" id="85336"/>
    <lineage>
        <taxon>Bacteria</taxon>
        <taxon>Bacillati</taxon>
        <taxon>Actinomycetota</taxon>
        <taxon>Actinomycetes</taxon>
        <taxon>Micrococcales</taxon>
        <taxon>Micrococcaceae</taxon>
        <taxon>Rothia</taxon>
    </lineage>
</organism>
<comment type="caution">
    <text evidence="1">The sequence shown here is derived from an EMBL/GenBank/DDBJ whole genome shotgun (WGS) entry which is preliminary data.</text>
</comment>
<dbReference type="RefSeq" id="WP_135013874.1">
    <property type="nucleotide sequence ID" value="NZ_JADGLK010000058.1"/>
</dbReference>
<dbReference type="EMBL" id="SPQC01000058">
    <property type="protein sequence ID" value="TFU20372.1"/>
    <property type="molecule type" value="Genomic_DNA"/>
</dbReference>
<sequence length="319" mass="36302">MQVTDFYNITEEDPLFLNVHVDRDNLLYLDPFAIRQEAKRHPSDYGESAVACMKSFFETVAACAISTRAGDQLRGERLLQTFNEPSETRLGMSKEGYQGKGAALQKGTEIWNSLRTDAQGLLNVGIFHMLEELPVFVDGVGADVTSDLTTRIIFEPLALFTQKMLAEYPQLTSGNHKIEAIHRNVWDSQTKTWMEKEFLLPVADNHPLLLVPRNWARASVVLDYGGFYQKGVLTYAQRQHSVVLNDGKILRPSKKNLSKQERYQRGRKTVIAVVQEAARENELILQDFKQMLERDFSFYSREKLAEALAKEPGAQDYGH</sequence>
<evidence type="ECO:0000313" key="2">
    <source>
        <dbReference type="Proteomes" id="UP000297951"/>
    </source>
</evidence>
<dbReference type="Proteomes" id="UP000297951">
    <property type="component" value="Unassembled WGS sequence"/>
</dbReference>
<reference evidence="1 2" key="1">
    <citation type="submission" date="2019-03" db="EMBL/GenBank/DDBJ databases">
        <title>Diversity of the mouse oral microbiome.</title>
        <authorList>
            <person name="Joseph S."/>
            <person name="Aduse-Opoku J."/>
            <person name="Curtis M."/>
            <person name="Wade W."/>
            <person name="Hashim A."/>
        </authorList>
    </citation>
    <scope>NUCLEOTIDE SEQUENCE [LARGE SCALE GENOMIC DNA]</scope>
    <source>
        <strain evidence="2">irhom_31</strain>
    </source>
</reference>
<proteinExistence type="predicted"/>
<dbReference type="AlphaFoldDB" id="A0A4Y9F0M8"/>